<protein>
    <recommendedName>
        <fullName evidence="4">Translation initiation factor IF-3</fullName>
    </recommendedName>
</protein>
<evidence type="ECO:0000313" key="7">
    <source>
        <dbReference type="EMBL" id="PIR93322.1"/>
    </source>
</evidence>
<dbReference type="Gene3D" id="3.10.20.80">
    <property type="entry name" value="Translation initiation factor 3 (IF-3), N-terminal domain"/>
    <property type="match status" value="1"/>
</dbReference>
<dbReference type="Gene3D" id="3.30.110.10">
    <property type="entry name" value="Translation initiation factor 3 (IF-3), C-terminal domain"/>
    <property type="match status" value="1"/>
</dbReference>
<dbReference type="InterPro" id="IPR036788">
    <property type="entry name" value="T_IF-3_C_sf"/>
</dbReference>
<dbReference type="SUPFAM" id="SSF54364">
    <property type="entry name" value="Translation initiation factor IF3, N-terminal domain"/>
    <property type="match status" value="1"/>
</dbReference>
<comment type="caution">
    <text evidence="7">The sequence shown here is derived from an EMBL/GenBank/DDBJ whole genome shotgun (WGS) entry which is preliminary data.</text>
</comment>
<evidence type="ECO:0000259" key="6">
    <source>
        <dbReference type="Pfam" id="PF05198"/>
    </source>
</evidence>
<dbReference type="PANTHER" id="PTHR10938:SF0">
    <property type="entry name" value="TRANSLATION INITIATION FACTOR IF-3, MITOCHONDRIAL"/>
    <property type="match status" value="1"/>
</dbReference>
<dbReference type="GO" id="GO:0032790">
    <property type="term" value="P:ribosome disassembly"/>
    <property type="evidence" value="ECO:0007669"/>
    <property type="project" value="TreeGrafter"/>
</dbReference>
<dbReference type="InterPro" id="IPR036787">
    <property type="entry name" value="T_IF-3_N_sf"/>
</dbReference>
<accession>A0A2H0V2N1</accession>
<sequence>MRRTYRRPKPKPKMDFYRINEQIRVPVVQVIGDEGEQLGEMPTAKALQMAREQELDLVEVSPKAQLPVAKITDYGRMKYQKEKQIHKQKASQKKIEVKDVRLSLRISSHDMEMRLNQATKFFEKGHKLKVEIILKGREKQHWGKAVEIVKNFIAKLKENKQFNLIEEQGLTRQQNGFNIILVNKKD</sequence>
<evidence type="ECO:0000256" key="4">
    <source>
        <dbReference type="NCBIfam" id="TIGR00168"/>
    </source>
</evidence>
<comment type="similarity">
    <text evidence="1">Belongs to the IF-3 family.</text>
</comment>
<dbReference type="Pfam" id="PF05198">
    <property type="entry name" value="IF3_N"/>
    <property type="match status" value="1"/>
</dbReference>
<dbReference type="NCBIfam" id="TIGR00168">
    <property type="entry name" value="infC"/>
    <property type="match status" value="1"/>
</dbReference>
<dbReference type="InterPro" id="IPR001288">
    <property type="entry name" value="Translation_initiation_fac_3"/>
</dbReference>
<evidence type="ECO:0000256" key="2">
    <source>
        <dbReference type="ARBA" id="ARBA00022540"/>
    </source>
</evidence>
<dbReference type="GO" id="GO:0005829">
    <property type="term" value="C:cytosol"/>
    <property type="evidence" value="ECO:0007669"/>
    <property type="project" value="TreeGrafter"/>
</dbReference>
<gene>
    <name evidence="7" type="ORF">COT99_01345</name>
</gene>
<dbReference type="GO" id="GO:0016020">
    <property type="term" value="C:membrane"/>
    <property type="evidence" value="ECO:0007669"/>
    <property type="project" value="TreeGrafter"/>
</dbReference>
<dbReference type="Proteomes" id="UP000228626">
    <property type="component" value="Unassembled WGS sequence"/>
</dbReference>
<dbReference type="InterPro" id="IPR019815">
    <property type="entry name" value="Translation_initiation_fac_3_C"/>
</dbReference>
<dbReference type="InterPro" id="IPR019814">
    <property type="entry name" value="Translation_initiation_fac_3_N"/>
</dbReference>
<name>A0A2H0V2N1_9BACT</name>
<feature type="domain" description="Translation initiation factor 3 N-terminal" evidence="6">
    <location>
        <begin position="19"/>
        <end position="86"/>
    </location>
</feature>
<evidence type="ECO:0000259" key="5">
    <source>
        <dbReference type="Pfam" id="PF00707"/>
    </source>
</evidence>
<dbReference type="GO" id="GO:0003743">
    <property type="term" value="F:translation initiation factor activity"/>
    <property type="evidence" value="ECO:0007669"/>
    <property type="project" value="UniProtKB-UniRule"/>
</dbReference>
<dbReference type="PANTHER" id="PTHR10938">
    <property type="entry name" value="TRANSLATION INITIATION FACTOR IF-3"/>
    <property type="match status" value="1"/>
</dbReference>
<dbReference type="Pfam" id="PF00707">
    <property type="entry name" value="IF3_C"/>
    <property type="match status" value="1"/>
</dbReference>
<keyword evidence="2 7" id="KW-0396">Initiation factor</keyword>
<proteinExistence type="inferred from homology"/>
<evidence type="ECO:0000256" key="1">
    <source>
        <dbReference type="ARBA" id="ARBA00005439"/>
    </source>
</evidence>
<evidence type="ECO:0000313" key="8">
    <source>
        <dbReference type="Proteomes" id="UP000228626"/>
    </source>
</evidence>
<organism evidence="7 8">
    <name type="scientific">Candidatus Falkowbacteria bacterium CG10_big_fil_rev_8_21_14_0_10_43_10</name>
    <dbReference type="NCBI Taxonomy" id="1974567"/>
    <lineage>
        <taxon>Bacteria</taxon>
        <taxon>Candidatus Falkowiibacteriota</taxon>
    </lineage>
</organism>
<dbReference type="GO" id="GO:0043022">
    <property type="term" value="F:ribosome binding"/>
    <property type="evidence" value="ECO:0007669"/>
    <property type="project" value="TreeGrafter"/>
</dbReference>
<dbReference type="AlphaFoldDB" id="A0A2H0V2N1"/>
<keyword evidence="3" id="KW-0648">Protein biosynthesis</keyword>
<dbReference type="EMBL" id="PFAR01000016">
    <property type="protein sequence ID" value="PIR93322.1"/>
    <property type="molecule type" value="Genomic_DNA"/>
</dbReference>
<evidence type="ECO:0000256" key="3">
    <source>
        <dbReference type="ARBA" id="ARBA00022917"/>
    </source>
</evidence>
<feature type="domain" description="Translation initiation factor 3 C-terminal" evidence="5">
    <location>
        <begin position="95"/>
        <end position="161"/>
    </location>
</feature>
<reference evidence="8" key="1">
    <citation type="submission" date="2017-09" db="EMBL/GenBank/DDBJ databases">
        <title>Depth-based differentiation of microbial function through sediment-hosted aquifers and enrichment of novel symbionts in the deep terrestrial subsurface.</title>
        <authorList>
            <person name="Probst A.J."/>
            <person name="Ladd B."/>
            <person name="Jarett J.K."/>
            <person name="Geller-Mcgrath D.E."/>
            <person name="Sieber C.M.K."/>
            <person name="Emerson J.B."/>
            <person name="Anantharaman K."/>
            <person name="Thomas B.C."/>
            <person name="Malmstrom R."/>
            <person name="Stieglmeier M."/>
            <person name="Klingl A."/>
            <person name="Woyke T."/>
            <person name="Ryan C.M."/>
            <person name="Banfield J.F."/>
        </authorList>
    </citation>
    <scope>NUCLEOTIDE SEQUENCE [LARGE SCALE GENOMIC DNA]</scope>
</reference>
<dbReference type="SUPFAM" id="SSF55200">
    <property type="entry name" value="Translation initiation factor IF3, C-terminal domain"/>
    <property type="match status" value="1"/>
</dbReference>